<keyword evidence="1" id="KW-0812">Transmembrane</keyword>
<keyword evidence="1" id="KW-1133">Transmembrane helix</keyword>
<reference evidence="3" key="1">
    <citation type="journal article" date="2019" name="Int. J. Syst. Evol. Microbiol.">
        <title>The Global Catalogue of Microorganisms (GCM) 10K type strain sequencing project: providing services to taxonomists for standard genome sequencing and annotation.</title>
        <authorList>
            <consortium name="The Broad Institute Genomics Platform"/>
            <consortium name="The Broad Institute Genome Sequencing Center for Infectious Disease"/>
            <person name="Wu L."/>
            <person name="Ma J."/>
        </authorList>
    </citation>
    <scope>NUCLEOTIDE SEQUENCE [LARGE SCALE GENOMIC DNA]</scope>
    <source>
        <strain evidence="3">JCM 17316</strain>
    </source>
</reference>
<dbReference type="Proteomes" id="UP001500266">
    <property type="component" value="Unassembled WGS sequence"/>
</dbReference>
<sequence length="71" mass="7444">MRRRRWGISQTAAVGLGFLLARGLMAFTYFPLIGDVSAAAKYAHSAVMLLAVLVAGALALSPRAGVRSSLP</sequence>
<organism evidence="2 3">
    <name type="scientific">Actinomadura keratinilytica</name>
    <dbReference type="NCBI Taxonomy" id="547461"/>
    <lineage>
        <taxon>Bacteria</taxon>
        <taxon>Bacillati</taxon>
        <taxon>Actinomycetota</taxon>
        <taxon>Actinomycetes</taxon>
        <taxon>Streptosporangiales</taxon>
        <taxon>Thermomonosporaceae</taxon>
        <taxon>Actinomadura</taxon>
    </lineage>
</organism>
<dbReference type="EMBL" id="BAABDO010000299">
    <property type="protein sequence ID" value="GAA3510818.1"/>
    <property type="molecule type" value="Genomic_DNA"/>
</dbReference>
<evidence type="ECO:0000313" key="2">
    <source>
        <dbReference type="EMBL" id="GAA3510818.1"/>
    </source>
</evidence>
<evidence type="ECO:0000313" key="3">
    <source>
        <dbReference type="Proteomes" id="UP001500266"/>
    </source>
</evidence>
<comment type="caution">
    <text evidence="2">The sequence shown here is derived from an EMBL/GenBank/DDBJ whole genome shotgun (WGS) entry which is preliminary data.</text>
</comment>
<proteinExistence type="predicted"/>
<evidence type="ECO:0000256" key="1">
    <source>
        <dbReference type="SAM" id="Phobius"/>
    </source>
</evidence>
<gene>
    <name evidence="2" type="ORF">GCM10022416_64090</name>
</gene>
<keyword evidence="1" id="KW-0472">Membrane</keyword>
<keyword evidence="3" id="KW-1185">Reference proteome</keyword>
<feature type="transmembrane region" description="Helical" evidence="1">
    <location>
        <begin position="42"/>
        <end position="60"/>
    </location>
</feature>
<accession>A0ABP6UKW2</accession>
<name>A0ABP6UKW2_9ACTN</name>
<protein>
    <submittedName>
        <fullName evidence="2">Uncharacterized protein</fullName>
    </submittedName>
</protein>